<dbReference type="PANTHER" id="PTHR39198">
    <property type="entry name" value="HYPOTHETICAL MEMBRANE PROTEIN, CONSERVED"/>
    <property type="match status" value="1"/>
</dbReference>
<proteinExistence type="predicted"/>
<gene>
    <name evidence="4" type="ORF">JD108_09585</name>
    <name evidence="5" type="ORF">KDJ56_09280</name>
</gene>
<keyword evidence="1" id="KW-1133">Transmembrane helix</keyword>
<feature type="domain" description="Alpha-galactosidase NEW3" evidence="3">
    <location>
        <begin position="264"/>
        <end position="338"/>
    </location>
</feature>
<reference evidence="4 6" key="1">
    <citation type="submission" date="2020-12" db="EMBL/GenBank/DDBJ databases">
        <title>strain FJAT-54423T represents a novel species of the genus Brevibacillus.</title>
        <authorList>
            <person name="Tang R."/>
        </authorList>
    </citation>
    <scope>NUCLEOTIDE SEQUENCE [LARGE SCALE GENOMIC DNA]</scope>
    <source>
        <strain evidence="4 6">FJAT-54423</strain>
    </source>
</reference>
<evidence type="ECO:0000313" key="7">
    <source>
        <dbReference type="Proteomes" id="UP000677234"/>
    </source>
</evidence>
<dbReference type="Gene3D" id="2.60.40.10">
    <property type="entry name" value="Immunoglobulins"/>
    <property type="match status" value="2"/>
</dbReference>
<protein>
    <recommendedName>
        <fullName evidence="3">Alpha-galactosidase NEW3 domain-containing protein</fullName>
    </recommendedName>
</protein>
<organism evidence="4 6">
    <name type="scientific">Brevibacillus composti</name>
    <dbReference type="NCBI Taxonomy" id="2796470"/>
    <lineage>
        <taxon>Bacteria</taxon>
        <taxon>Bacillati</taxon>
        <taxon>Bacillota</taxon>
        <taxon>Bacilli</taxon>
        <taxon>Bacillales</taxon>
        <taxon>Paenibacillaceae</taxon>
        <taxon>Brevibacillus</taxon>
    </lineage>
</organism>
<name>A0A7T5ENZ8_9BACL</name>
<dbReference type="InterPro" id="IPR018905">
    <property type="entry name" value="A-galactase_NEW3"/>
</dbReference>
<accession>A0A7T5ENZ8</accession>
<dbReference type="RefSeq" id="WP_198829594.1">
    <property type="nucleotide sequence ID" value="NZ_CP066308.1"/>
</dbReference>
<evidence type="ECO:0000313" key="4">
    <source>
        <dbReference type="EMBL" id="QQE76086.1"/>
    </source>
</evidence>
<dbReference type="EMBL" id="CP066308">
    <property type="protein sequence ID" value="QQE76086.1"/>
    <property type="molecule type" value="Genomic_DNA"/>
</dbReference>
<keyword evidence="2" id="KW-0732">Signal</keyword>
<feature type="domain" description="Alpha-galactosidase NEW3" evidence="3">
    <location>
        <begin position="158"/>
        <end position="231"/>
    </location>
</feature>
<dbReference type="PANTHER" id="PTHR39198:SF1">
    <property type="entry name" value="ALPHA-GALACTOSIDASE NEW3 DOMAIN-CONTAINING PROTEIN"/>
    <property type="match status" value="1"/>
</dbReference>
<dbReference type="InterPro" id="IPR013783">
    <property type="entry name" value="Ig-like_fold"/>
</dbReference>
<dbReference type="KEGG" id="bcop:JD108_09585"/>
<feature type="transmembrane region" description="Helical" evidence="1">
    <location>
        <begin position="358"/>
        <end position="378"/>
    </location>
</feature>
<feature type="domain" description="Alpha-galactosidase NEW3" evidence="3">
    <location>
        <begin position="44"/>
        <end position="122"/>
    </location>
</feature>
<dbReference type="EMBL" id="CP073708">
    <property type="protein sequence ID" value="QUO43114.1"/>
    <property type="molecule type" value="Genomic_DNA"/>
</dbReference>
<feature type="signal peptide" evidence="2">
    <location>
        <begin position="1"/>
        <end position="29"/>
    </location>
</feature>
<dbReference type="Pfam" id="PF10633">
    <property type="entry name" value="NPCBM_assoc"/>
    <property type="match status" value="3"/>
</dbReference>
<keyword evidence="7" id="KW-1185">Reference proteome</keyword>
<evidence type="ECO:0000256" key="2">
    <source>
        <dbReference type="SAM" id="SignalP"/>
    </source>
</evidence>
<keyword evidence="1" id="KW-0472">Membrane</keyword>
<evidence type="ECO:0000259" key="3">
    <source>
        <dbReference type="Pfam" id="PF10633"/>
    </source>
</evidence>
<reference evidence="5" key="2">
    <citation type="submission" date="2021-04" db="EMBL/GenBank/DDBJ databases">
        <title>Brevibacillus composti FJAT-54423, complete genome.</title>
        <authorList>
            <person name="Tang R."/>
        </authorList>
    </citation>
    <scope>NUCLEOTIDE SEQUENCE</scope>
    <source>
        <strain evidence="5">FJAT-54424</strain>
    </source>
</reference>
<keyword evidence="1" id="KW-0812">Transmembrane</keyword>
<sequence length="384" mass="41061">MKLMWKRQALLGAALALSLTMNGPSAAKAAGTLDLYTPYPAITVTPGESIQYTVDVINNGAAIESTDLKLENLPPKWEAELTADGWSVQTIAVKPKESRSLTLQVDVPLDANKGVYHLRLQAPGKTQLPLTVNVSQQGTFKTELTSEQTNMEGHADSQFAYNASLRNRTADKQLYALTAQAPQGWDVQFKSEGKSVTSVQVDANGSKDIDIEVRPPENAQAGAYKIPVKAATSSTSAQLEFEAVITGSYDVEVSTPSGLLSTDVTAGDSRKLQLKVSNTGSADLRGLELRANTPAKWEVTFEPKQIDKLAAGQSAEVTATIKADSKAIAGDYVVDVSVNSPEASDDAQFRVAVKTSLLWGWLGVLVIVAVAGGVAYLFRTYGRR</sequence>
<evidence type="ECO:0000313" key="6">
    <source>
        <dbReference type="Proteomes" id="UP000595847"/>
    </source>
</evidence>
<evidence type="ECO:0000313" key="5">
    <source>
        <dbReference type="EMBL" id="QUO43114.1"/>
    </source>
</evidence>
<evidence type="ECO:0000256" key="1">
    <source>
        <dbReference type="SAM" id="Phobius"/>
    </source>
</evidence>
<dbReference type="Proteomes" id="UP000595847">
    <property type="component" value="Chromosome"/>
</dbReference>
<feature type="chain" id="PRO_5032488047" description="Alpha-galactosidase NEW3 domain-containing protein" evidence="2">
    <location>
        <begin position="30"/>
        <end position="384"/>
    </location>
</feature>
<dbReference type="AlphaFoldDB" id="A0A7T5ENZ8"/>
<dbReference type="Proteomes" id="UP000677234">
    <property type="component" value="Chromosome"/>
</dbReference>